<feature type="region of interest" description="Disordered" evidence="1">
    <location>
        <begin position="392"/>
        <end position="420"/>
    </location>
</feature>
<dbReference type="Gene3D" id="3.90.25.10">
    <property type="entry name" value="UDP-galactose 4-epimerase, domain 1"/>
    <property type="match status" value="1"/>
</dbReference>
<dbReference type="SUPFAM" id="SSF51735">
    <property type="entry name" value="NAD(P)-binding Rossmann-fold domains"/>
    <property type="match status" value="1"/>
</dbReference>
<reference evidence="3 4" key="1">
    <citation type="submission" date="2016-07" db="EMBL/GenBank/DDBJ databases">
        <title>Pervasive Adenine N6-methylation of Active Genes in Fungi.</title>
        <authorList>
            <consortium name="DOE Joint Genome Institute"/>
            <person name="Mondo S.J."/>
            <person name="Dannebaum R.O."/>
            <person name="Kuo R.C."/>
            <person name="Labutti K."/>
            <person name="Haridas S."/>
            <person name="Kuo A."/>
            <person name="Salamov A."/>
            <person name="Ahrendt S.R."/>
            <person name="Lipzen A."/>
            <person name="Sullivan W."/>
            <person name="Andreopoulos W.B."/>
            <person name="Clum A."/>
            <person name="Lindquist E."/>
            <person name="Daum C."/>
            <person name="Ramamoorthy G.K."/>
            <person name="Gryganskyi A."/>
            <person name="Culley D."/>
            <person name="Magnuson J.K."/>
            <person name="James T.Y."/>
            <person name="O'Malley M.A."/>
            <person name="Stajich J.E."/>
            <person name="Spatafora J.W."/>
            <person name="Visel A."/>
            <person name="Grigoriev I.V."/>
        </authorList>
    </citation>
    <scope>NUCLEOTIDE SEQUENCE [LARGE SCALE GENOMIC DNA]</scope>
    <source>
        <strain evidence="3 4">NRRL 3116</strain>
    </source>
</reference>
<evidence type="ECO:0000259" key="2">
    <source>
        <dbReference type="Pfam" id="PF13460"/>
    </source>
</evidence>
<dbReference type="Gene3D" id="3.40.50.720">
    <property type="entry name" value="NAD(P)-binding Rossmann-like Domain"/>
    <property type="match status" value="1"/>
</dbReference>
<dbReference type="OrthoDB" id="247245at2759"/>
<dbReference type="STRING" id="64571.A0A1Y2GJY0"/>
<feature type="compositionally biased region" description="Basic and acidic residues" evidence="1">
    <location>
        <begin position="400"/>
        <end position="420"/>
    </location>
</feature>
<dbReference type="Proteomes" id="UP000193648">
    <property type="component" value="Unassembled WGS sequence"/>
</dbReference>
<organism evidence="3 4">
    <name type="scientific">Lobosporangium transversale</name>
    <dbReference type="NCBI Taxonomy" id="64571"/>
    <lineage>
        <taxon>Eukaryota</taxon>
        <taxon>Fungi</taxon>
        <taxon>Fungi incertae sedis</taxon>
        <taxon>Mucoromycota</taxon>
        <taxon>Mortierellomycotina</taxon>
        <taxon>Mortierellomycetes</taxon>
        <taxon>Mortierellales</taxon>
        <taxon>Mortierellaceae</taxon>
        <taxon>Lobosporangium</taxon>
    </lineage>
</organism>
<dbReference type="RefSeq" id="XP_021878944.1">
    <property type="nucleotide sequence ID" value="XM_022019505.1"/>
</dbReference>
<dbReference type="InterPro" id="IPR016040">
    <property type="entry name" value="NAD(P)-bd_dom"/>
</dbReference>
<evidence type="ECO:0000313" key="3">
    <source>
        <dbReference type="EMBL" id="ORZ09674.1"/>
    </source>
</evidence>
<evidence type="ECO:0000256" key="1">
    <source>
        <dbReference type="SAM" id="MobiDB-lite"/>
    </source>
</evidence>
<feature type="domain" description="NAD(P)-binding" evidence="2">
    <location>
        <begin position="47"/>
        <end position="157"/>
    </location>
</feature>
<dbReference type="PANTHER" id="PTHR43162:SF1">
    <property type="entry name" value="PRESTALK A DIFFERENTIATION PROTEIN A"/>
    <property type="match status" value="1"/>
</dbReference>
<dbReference type="PANTHER" id="PTHR43162">
    <property type="match status" value="1"/>
</dbReference>
<sequence length="475" mass="53252">MDTPTLAITACDSYEGRLLAEALATHLEEQYFQNSLQDSFNGSLPQLICLARDIEKVGDIKERPVCKVIQINYDHPESLTIALRGTQTVVLVPEIEPQREEWANNLVDAMVQEKVLRCIVISSIGTDAKDKDQLRRFSTVEDKVKGSIQRWTILREGFPFQALFYWAEMVQKEGILGMTIRQDIEFAPLDIANLGDALVAVMFPSATDHQQVYDEDREGDNRKVCNITKPITADLTGLVEPTGGTDRFDGQIYTLTGPETVTGPKLADELTRALKQKGCSSADDDNIPLPINYKIIDRNTLKEYLCRLRKPHKSEYFRIIATDIPGISCALRLFQQAANFAFGVRAHKPSFDSMLPVSSSVLRGEEQWKGDGYGDEGGKNVKKDYKEPCGLPGCSNGTDDSERNHKELKKPECRRPRLDPPNDTEVSLILQLLDYISEGHAKFQSGDLKKVAGIRGCNAKQFFEKYALDFRGRPT</sequence>
<dbReference type="InterPro" id="IPR051604">
    <property type="entry name" value="Ergot_Alk_Oxidoreductase"/>
</dbReference>
<proteinExistence type="predicted"/>
<dbReference type="InParanoid" id="A0A1Y2GJY0"/>
<keyword evidence="4" id="KW-1185">Reference proteome</keyword>
<evidence type="ECO:0000313" key="4">
    <source>
        <dbReference type="Proteomes" id="UP000193648"/>
    </source>
</evidence>
<dbReference type="EMBL" id="MCFF01000033">
    <property type="protein sequence ID" value="ORZ09674.1"/>
    <property type="molecule type" value="Genomic_DNA"/>
</dbReference>
<dbReference type="GeneID" id="33561350"/>
<name>A0A1Y2GJY0_9FUNG</name>
<dbReference type="InterPro" id="IPR036291">
    <property type="entry name" value="NAD(P)-bd_dom_sf"/>
</dbReference>
<gene>
    <name evidence="3" type="ORF">BCR41DRAFT_134375</name>
</gene>
<accession>A0A1Y2GJY0</accession>
<protein>
    <recommendedName>
        <fullName evidence="2">NAD(P)-binding domain-containing protein</fullName>
    </recommendedName>
</protein>
<dbReference type="AlphaFoldDB" id="A0A1Y2GJY0"/>
<comment type="caution">
    <text evidence="3">The sequence shown here is derived from an EMBL/GenBank/DDBJ whole genome shotgun (WGS) entry which is preliminary data.</text>
</comment>
<dbReference type="Pfam" id="PF13460">
    <property type="entry name" value="NAD_binding_10"/>
    <property type="match status" value="1"/>
</dbReference>